<comment type="caution">
    <text evidence="2">The sequence shown here is derived from an EMBL/GenBank/DDBJ whole genome shotgun (WGS) entry which is preliminary data.</text>
</comment>
<gene>
    <name evidence="2" type="ORF">L3V18_19175</name>
</gene>
<evidence type="ECO:0000259" key="1">
    <source>
        <dbReference type="Pfam" id="PF06054"/>
    </source>
</evidence>
<proteinExistence type="predicted"/>
<feature type="domain" description="Competence protein CoiA nuclease-like" evidence="1">
    <location>
        <begin position="71"/>
        <end position="158"/>
    </location>
</feature>
<dbReference type="EMBL" id="JAKJPO010000029">
    <property type="protein sequence ID" value="MCF7223870.1"/>
    <property type="molecule type" value="Genomic_DNA"/>
</dbReference>
<name>A0ABS9HYG0_9GAMM</name>
<keyword evidence="3" id="KW-1185">Reference proteome</keyword>
<evidence type="ECO:0000313" key="3">
    <source>
        <dbReference type="Proteomes" id="UP001430796"/>
    </source>
</evidence>
<protein>
    <recommendedName>
        <fullName evidence="1">Competence protein CoiA nuclease-like domain-containing protein</fullName>
    </recommendedName>
</protein>
<dbReference type="InterPro" id="IPR010330">
    <property type="entry name" value="CoiA_nuc"/>
</dbReference>
<reference evidence="3" key="1">
    <citation type="submission" date="2022-01" db="EMBL/GenBank/DDBJ databases">
        <title>Lysobacter chinensis sp. nov., a bacterium isolated from cow dung compost.</title>
        <authorList>
            <person name="Zhou L.Y."/>
        </authorList>
    </citation>
    <scope>NUCLEOTIDE SEQUENCE [LARGE SCALE GENOMIC DNA]</scope>
    <source>
        <strain evidence="3">TLK-CK17</strain>
    </source>
</reference>
<reference evidence="2 3" key="3">
    <citation type="submission" date="2022-01" db="EMBL/GenBank/DDBJ databases">
        <authorList>
            <person name="Zhou L.Y."/>
        </authorList>
    </citation>
    <scope>NUCLEOTIDE SEQUENCE [LARGE SCALE GENOMIC DNA]</scope>
    <source>
        <strain evidence="2 3">TLK-CK17</strain>
    </source>
</reference>
<sequence length="261" mass="28881">MAMVVEAKYADGTGVVNALRMVPAEWRELQRAYRIGDLVMPCCPSPAIPKVSANGHPFFAHASGACSSSKESQWHLTAKILVRSELENLGCRASIEEPGSGVAGRWQADVLAERGKVNLAVEIQRSYQSLRDYCDRQQRYSAAGVQALWLLRDDRYRTLINSMGKERLRTEFGGKFPPSGHFNPCLPGIPVARLELEPEPMISGAGFFSARVPQLLDAALNGRFMWVDGLWCIDNLDAMRMAAQQSRDRAAARQRDKPSCG</sequence>
<organism evidence="2 3">
    <name type="scientific">Marilutibacter chinensis</name>
    <dbReference type="NCBI Taxonomy" id="2912247"/>
    <lineage>
        <taxon>Bacteria</taxon>
        <taxon>Pseudomonadati</taxon>
        <taxon>Pseudomonadota</taxon>
        <taxon>Gammaproteobacteria</taxon>
        <taxon>Lysobacterales</taxon>
        <taxon>Lysobacteraceae</taxon>
        <taxon>Marilutibacter</taxon>
    </lineage>
</organism>
<accession>A0ABS9HYG0</accession>
<reference evidence="2 3" key="2">
    <citation type="submission" date="2022-01" db="EMBL/GenBank/DDBJ databases">
        <title>Lysobacter chinensis sp. nov., a bacterium isolated from cow dung compost.</title>
        <authorList>
            <person name="Liu Y."/>
        </authorList>
    </citation>
    <scope>NUCLEOTIDE SEQUENCE [LARGE SCALE GENOMIC DNA]</scope>
    <source>
        <strain evidence="2 3">TLK-CK17</strain>
    </source>
</reference>
<dbReference type="Pfam" id="PF06054">
    <property type="entry name" value="CoiA_nuc"/>
    <property type="match status" value="1"/>
</dbReference>
<dbReference type="Proteomes" id="UP001430796">
    <property type="component" value="Unassembled WGS sequence"/>
</dbReference>
<dbReference type="RefSeq" id="WP_237057059.1">
    <property type="nucleotide sequence ID" value="NZ_JAKJPO010000029.1"/>
</dbReference>
<evidence type="ECO:0000313" key="2">
    <source>
        <dbReference type="EMBL" id="MCF7223870.1"/>
    </source>
</evidence>